<keyword evidence="8" id="KW-0539">Nucleus</keyword>
<protein>
    <submittedName>
        <fullName evidence="12">Si:dkey-12h9.6</fullName>
    </submittedName>
</protein>
<comment type="similarity">
    <text evidence="3">Belongs to the macoilin family.</text>
</comment>
<feature type="transmembrane region" description="Helical" evidence="11">
    <location>
        <begin position="26"/>
        <end position="46"/>
    </location>
</feature>
<feature type="transmembrane region" description="Helical" evidence="11">
    <location>
        <begin position="114"/>
        <end position="133"/>
    </location>
</feature>
<feature type="compositionally biased region" description="Polar residues" evidence="10">
    <location>
        <begin position="281"/>
        <end position="293"/>
    </location>
</feature>
<keyword evidence="9" id="KW-0175">Coiled coil</keyword>
<evidence type="ECO:0000256" key="10">
    <source>
        <dbReference type="SAM" id="MobiDB-lite"/>
    </source>
</evidence>
<dbReference type="Ensembl" id="ENSACIT00000015486.1">
    <property type="protein sequence ID" value="ENSACIP00000015078.1"/>
    <property type="gene ID" value="ENSACIG00000011705.1"/>
</dbReference>
<keyword evidence="13" id="KW-1185">Reference proteome</keyword>
<dbReference type="AlphaFoldDB" id="A0A3Q0RZK7"/>
<evidence type="ECO:0000256" key="11">
    <source>
        <dbReference type="SAM" id="Phobius"/>
    </source>
</evidence>
<proteinExistence type="inferred from homology"/>
<evidence type="ECO:0000313" key="13">
    <source>
        <dbReference type="Proteomes" id="UP000261340"/>
    </source>
</evidence>
<evidence type="ECO:0000256" key="3">
    <source>
        <dbReference type="ARBA" id="ARBA00008298"/>
    </source>
</evidence>
<dbReference type="GO" id="GO:0023041">
    <property type="term" value="P:neuronal signal transduction"/>
    <property type="evidence" value="ECO:0007669"/>
    <property type="project" value="InterPro"/>
</dbReference>
<sequence>MKKRYVDANRLRKMKKLKITEKLSEAYTFLKFMVMWTLVLLADFILEFRLEYLWPCWLFFGSVYTTFHCHGLVICVVFVCAAFTLDIFCLIFVPLHWLFFVASTYVLFNYIWHTKGICISTVSLWILLVYTEASLRLKDLKTSHANLSHLFAAHIGYPVVYLGFDATCYFTNIFKLRIQKAVQNENDFHMHLLQHSLPPGLQVYPKTSKWKIKPESSQYQCQNGAVVAHDEAHTVDCLQIRSEERATEKGSQEVRSAEPNRRPPSSSSSKPSVGESKDLLHSSTGGTESSSAPENLPQEEHGSKAMRAAKSSSPKIRRSSSNTPSPPAGRTEKKQRSSSKTVSPNRDAAEKLEQELRRLKSELQVSRQSEQELRSHICNLTNSERSLRPEVSLLRQSNMLLQSILCLTKNKQRDKQACVMLEKKTRAEAEARLSAEKQLAELQAQKLEEAASTARSLTNQEHCETQMLRKRVKELETEYKQLQLEYQVKESRVVDLESDVEALGKYRCVEKETDMLLSTLSAMQEKAQHLEYNLSAETRIKLDLFSALGDARRQLEIAQKVMKQDREISEMKQKIAEVMAVSPGMSYVAPRPHVPQNLTKLLNSERYMLNPRALMYQCLKK</sequence>
<dbReference type="InterPro" id="IPR019130">
    <property type="entry name" value="Macoilin"/>
</dbReference>
<comment type="subcellular location">
    <subcellularLocation>
        <location evidence="1">Nucleus membrane</location>
        <topology evidence="1">Multi-pass membrane protein</topology>
    </subcellularLocation>
    <subcellularLocation>
        <location evidence="2">Rough endoplasmic reticulum membrane</location>
        <topology evidence="2">Multi-pass membrane protein</topology>
    </subcellularLocation>
</comment>
<feature type="region of interest" description="Disordered" evidence="10">
    <location>
        <begin position="240"/>
        <end position="348"/>
    </location>
</feature>
<keyword evidence="4 11" id="KW-0812">Transmembrane</keyword>
<feature type="compositionally biased region" description="Basic and acidic residues" evidence="10">
    <location>
        <begin position="241"/>
        <end position="261"/>
    </location>
</feature>
<keyword evidence="5" id="KW-0256">Endoplasmic reticulum</keyword>
<evidence type="ECO:0000256" key="4">
    <source>
        <dbReference type="ARBA" id="ARBA00022692"/>
    </source>
</evidence>
<reference evidence="12" key="2">
    <citation type="submission" date="2025-09" db="UniProtKB">
        <authorList>
            <consortium name="Ensembl"/>
        </authorList>
    </citation>
    <scope>IDENTIFICATION</scope>
</reference>
<dbReference type="GO" id="GO:0030867">
    <property type="term" value="C:rough endoplasmic reticulum membrane"/>
    <property type="evidence" value="ECO:0007669"/>
    <property type="project" value="UniProtKB-SubCell"/>
</dbReference>
<dbReference type="GO" id="GO:0031965">
    <property type="term" value="C:nuclear membrane"/>
    <property type="evidence" value="ECO:0007669"/>
    <property type="project" value="UniProtKB-SubCell"/>
</dbReference>
<accession>A0A3Q0RZK7</accession>
<keyword evidence="6 11" id="KW-1133">Transmembrane helix</keyword>
<keyword evidence="7 11" id="KW-0472">Membrane</keyword>
<organism evidence="12 13">
    <name type="scientific">Amphilophus citrinellus</name>
    <name type="common">Midas cichlid</name>
    <name type="synonym">Cichlasoma citrinellum</name>
    <dbReference type="NCBI Taxonomy" id="61819"/>
    <lineage>
        <taxon>Eukaryota</taxon>
        <taxon>Metazoa</taxon>
        <taxon>Chordata</taxon>
        <taxon>Craniata</taxon>
        <taxon>Vertebrata</taxon>
        <taxon>Euteleostomi</taxon>
        <taxon>Actinopterygii</taxon>
        <taxon>Neopterygii</taxon>
        <taxon>Teleostei</taxon>
        <taxon>Neoteleostei</taxon>
        <taxon>Acanthomorphata</taxon>
        <taxon>Ovalentaria</taxon>
        <taxon>Cichlomorphae</taxon>
        <taxon>Cichliformes</taxon>
        <taxon>Cichlidae</taxon>
        <taxon>New World cichlids</taxon>
        <taxon>Cichlasomatinae</taxon>
        <taxon>Heroini</taxon>
        <taxon>Amphilophus</taxon>
    </lineage>
</organism>
<dbReference type="PANTHER" id="PTHR47464:SF1">
    <property type="entry name" value="MACOILIN-1"/>
    <property type="match status" value="1"/>
</dbReference>
<evidence type="ECO:0000256" key="8">
    <source>
        <dbReference type="ARBA" id="ARBA00023242"/>
    </source>
</evidence>
<dbReference type="GeneTree" id="ENSGT00390000016613"/>
<evidence type="ECO:0000256" key="2">
    <source>
        <dbReference type="ARBA" id="ARBA00004269"/>
    </source>
</evidence>
<dbReference type="Pfam" id="PF09726">
    <property type="entry name" value="Macoilin"/>
    <property type="match status" value="1"/>
</dbReference>
<evidence type="ECO:0000313" key="12">
    <source>
        <dbReference type="Ensembl" id="ENSACIP00000015078.1"/>
    </source>
</evidence>
<feature type="transmembrane region" description="Helical" evidence="11">
    <location>
        <begin position="52"/>
        <end position="80"/>
    </location>
</feature>
<evidence type="ECO:0000256" key="7">
    <source>
        <dbReference type="ARBA" id="ARBA00023136"/>
    </source>
</evidence>
<feature type="compositionally biased region" description="Low complexity" evidence="10">
    <location>
        <begin position="263"/>
        <end position="272"/>
    </location>
</feature>
<feature type="transmembrane region" description="Helical" evidence="11">
    <location>
        <begin position="87"/>
        <end position="108"/>
    </location>
</feature>
<evidence type="ECO:0000256" key="1">
    <source>
        <dbReference type="ARBA" id="ARBA00004232"/>
    </source>
</evidence>
<reference evidence="12" key="1">
    <citation type="submission" date="2025-08" db="UniProtKB">
        <authorList>
            <consortium name="Ensembl"/>
        </authorList>
    </citation>
    <scope>IDENTIFICATION</scope>
</reference>
<dbReference type="PANTHER" id="PTHR47464">
    <property type="entry name" value="MACOILIN"/>
    <property type="match status" value="1"/>
</dbReference>
<dbReference type="OMA" id="GQYQCQN"/>
<feature type="coiled-coil region" evidence="9">
    <location>
        <begin position="430"/>
        <end position="499"/>
    </location>
</feature>
<name>A0A3Q0RZK7_AMPCI</name>
<evidence type="ECO:0000256" key="5">
    <source>
        <dbReference type="ARBA" id="ARBA00022824"/>
    </source>
</evidence>
<evidence type="ECO:0000256" key="6">
    <source>
        <dbReference type="ARBA" id="ARBA00022989"/>
    </source>
</evidence>
<feature type="transmembrane region" description="Helical" evidence="11">
    <location>
        <begin position="145"/>
        <end position="164"/>
    </location>
</feature>
<evidence type="ECO:0000256" key="9">
    <source>
        <dbReference type="SAM" id="Coils"/>
    </source>
</evidence>
<dbReference type="Proteomes" id="UP000261340">
    <property type="component" value="Unplaced"/>
</dbReference>